<keyword evidence="2" id="KW-1185">Reference proteome</keyword>
<name>A0A420HSX1_9PEZI</name>
<evidence type="ECO:0000313" key="1">
    <source>
        <dbReference type="EMBL" id="RKF60449.1"/>
    </source>
</evidence>
<dbReference type="OrthoDB" id="5503485at2759"/>
<reference evidence="1 2" key="1">
    <citation type="journal article" date="2018" name="BMC Genomics">
        <title>Comparative genome analyses reveal sequence features reflecting distinct modes of host-adaptation between dicot and monocot powdery mildew.</title>
        <authorList>
            <person name="Wu Y."/>
            <person name="Ma X."/>
            <person name="Pan Z."/>
            <person name="Kale S.D."/>
            <person name="Song Y."/>
            <person name="King H."/>
            <person name="Zhang Q."/>
            <person name="Presley C."/>
            <person name="Deng X."/>
            <person name="Wei C.I."/>
            <person name="Xiao S."/>
        </authorList>
    </citation>
    <scope>NUCLEOTIDE SEQUENCE [LARGE SCALE GENOMIC DNA]</scope>
    <source>
        <strain evidence="1">UMSG2</strain>
    </source>
</reference>
<dbReference type="AlphaFoldDB" id="A0A420HSX1"/>
<dbReference type="EMBL" id="MCFK01005098">
    <property type="protein sequence ID" value="RKF60449.1"/>
    <property type="molecule type" value="Genomic_DNA"/>
</dbReference>
<proteinExistence type="predicted"/>
<gene>
    <name evidence="1" type="ORF">OnM2_050001b</name>
</gene>
<sequence>MPSIWLSIYDLVHVEMHASEVVKLAVQRTHLVTRVAVEAAICSTPETTINLEGQSAPHYEIKISISTNDGGPQSNFPALEKENTCSIMAKLDIRHPIAGVNLKTQIMERFAQKARKTSEKYKKRDRAHMVELTTEGENSEVSISPSNRFEDDHDDVVTLLQAIIDEIDIQ</sequence>
<comment type="caution">
    <text evidence="1">The sequence shown here is derived from an EMBL/GenBank/DDBJ whole genome shotgun (WGS) entry which is preliminary data.</text>
</comment>
<evidence type="ECO:0000313" key="2">
    <source>
        <dbReference type="Proteomes" id="UP000286134"/>
    </source>
</evidence>
<organism evidence="1 2">
    <name type="scientific">Erysiphe neolycopersici</name>
    <dbReference type="NCBI Taxonomy" id="212602"/>
    <lineage>
        <taxon>Eukaryota</taxon>
        <taxon>Fungi</taxon>
        <taxon>Dikarya</taxon>
        <taxon>Ascomycota</taxon>
        <taxon>Pezizomycotina</taxon>
        <taxon>Leotiomycetes</taxon>
        <taxon>Erysiphales</taxon>
        <taxon>Erysiphaceae</taxon>
        <taxon>Erysiphe</taxon>
    </lineage>
</organism>
<dbReference type="Proteomes" id="UP000286134">
    <property type="component" value="Unassembled WGS sequence"/>
</dbReference>
<accession>A0A420HSX1</accession>
<protein>
    <submittedName>
        <fullName evidence="1">Uncharacterized protein</fullName>
    </submittedName>
</protein>